<reference evidence="2" key="4">
    <citation type="submission" date="2025-09" db="UniProtKB">
        <authorList>
            <consortium name="Ensembl"/>
        </authorList>
    </citation>
    <scope>IDENTIFICATION</scope>
</reference>
<dbReference type="Ensembl" id="ENSACLT00000064380.1">
    <property type="protein sequence ID" value="ENSACLP00000081244.1"/>
    <property type="gene ID" value="ENSACLG00000020414.2"/>
</dbReference>
<feature type="region of interest" description="Disordered" evidence="1">
    <location>
        <begin position="855"/>
        <end position="874"/>
    </location>
</feature>
<feature type="region of interest" description="Disordered" evidence="1">
    <location>
        <begin position="772"/>
        <end position="796"/>
    </location>
</feature>
<organism evidence="2 3">
    <name type="scientific">Astatotilapia calliptera</name>
    <name type="common">Eastern happy</name>
    <name type="synonym">Chromis callipterus</name>
    <dbReference type="NCBI Taxonomy" id="8154"/>
    <lineage>
        <taxon>Eukaryota</taxon>
        <taxon>Metazoa</taxon>
        <taxon>Chordata</taxon>
        <taxon>Craniata</taxon>
        <taxon>Vertebrata</taxon>
        <taxon>Euteleostomi</taxon>
        <taxon>Actinopterygii</taxon>
        <taxon>Neopterygii</taxon>
        <taxon>Teleostei</taxon>
        <taxon>Neoteleostei</taxon>
        <taxon>Acanthomorphata</taxon>
        <taxon>Ovalentaria</taxon>
        <taxon>Cichlomorphae</taxon>
        <taxon>Cichliformes</taxon>
        <taxon>Cichlidae</taxon>
        <taxon>African cichlids</taxon>
        <taxon>Pseudocrenilabrinae</taxon>
        <taxon>Haplochromini</taxon>
        <taxon>Astatotilapia</taxon>
    </lineage>
</organism>
<dbReference type="PANTHER" id="PTHR22017:SF3">
    <property type="entry name" value="PHOTORECEPTOR CILIUM ACTIN REGULATOR 2"/>
    <property type="match status" value="1"/>
</dbReference>
<feature type="region of interest" description="Disordered" evidence="1">
    <location>
        <begin position="1"/>
        <end position="27"/>
    </location>
</feature>
<feature type="region of interest" description="Disordered" evidence="1">
    <location>
        <begin position="306"/>
        <end position="409"/>
    </location>
</feature>
<feature type="compositionally biased region" description="Acidic residues" evidence="1">
    <location>
        <begin position="368"/>
        <end position="390"/>
    </location>
</feature>
<dbReference type="PANTHER" id="PTHR22017">
    <property type="entry name" value="PHOTORECEPTOR CILIUM ACTIN REGULATOR"/>
    <property type="match status" value="1"/>
</dbReference>
<evidence type="ECO:0000313" key="3">
    <source>
        <dbReference type="Proteomes" id="UP000265100"/>
    </source>
</evidence>
<feature type="compositionally biased region" description="Basic and acidic residues" evidence="1">
    <location>
        <begin position="306"/>
        <end position="316"/>
    </location>
</feature>
<keyword evidence="3" id="KW-1185">Reference proteome</keyword>
<feature type="compositionally biased region" description="Basic and acidic residues" evidence="1">
    <location>
        <begin position="859"/>
        <end position="869"/>
    </location>
</feature>
<evidence type="ECO:0000313" key="2">
    <source>
        <dbReference type="Ensembl" id="ENSACLP00000081244.1"/>
    </source>
</evidence>
<feature type="compositionally biased region" description="Low complexity" evidence="1">
    <location>
        <begin position="779"/>
        <end position="796"/>
    </location>
</feature>
<name>A0AAX7VHR8_ASTCA</name>
<accession>A0AAX7VHR8</accession>
<protein>
    <recommendedName>
        <fullName evidence="4">Photoreceptor cilium actin regulator 2</fullName>
    </recommendedName>
</protein>
<feature type="compositionally biased region" description="Polar residues" evidence="1">
    <location>
        <begin position="340"/>
        <end position="365"/>
    </location>
</feature>
<dbReference type="GeneTree" id="ENSGT00390000002768"/>
<feature type="region of interest" description="Disordered" evidence="1">
    <location>
        <begin position="533"/>
        <end position="597"/>
    </location>
</feature>
<reference evidence="2" key="3">
    <citation type="submission" date="2025-08" db="UniProtKB">
        <authorList>
            <consortium name="Ensembl"/>
        </authorList>
    </citation>
    <scope>IDENTIFICATION</scope>
</reference>
<dbReference type="Pfam" id="PF15449">
    <property type="entry name" value="Retinal"/>
    <property type="match status" value="1"/>
</dbReference>
<sequence length="941" mass="105454">MGCSPSKGKLFSKPEGSPKASLGEVPQDVNNCRPVEVENTCLKTEVTENELPLPNEGFHSEETELFPLVSDAKTVPNLQDTDETEVNTMPQEIITDVEQTKGIKKTAKQKRSKGKKRSFENHRKFCHVQTKVDFPPHMLRAHQAAYNFLNPNISKYETLLGLLDQAAQTQLSLQPMMSALVLRFEEINQALEDMADEGELMLKEHGEYMTLPSGMICSANPRMNTTCQTDPPPDLLQQLLQQSTEKMKLVGGSVQALGDTTLEEAVEYFSSVYKLLNKKLQTKQTAEKRLFQVIAQVERAAMRKFNSEDSTLHSEDSGIGGENESLTGSERHRRHRGSAGSESWGSGVNIRSTFDSLPSNSTNLGDHNEDEDEDEDDYDDDDKENEEEESDTRGRKRSNSSPPDPSQAIHYMFTNYNRDQQATVKQPLIDPVIAKPEHLSLTTCGMTELQNSQWVLDDRIKMMAEIQGNKELPRPHCKLDRAEVRRHSLNGLSGSHKGVVRPNKTNCSVTILANQPPKRHSVRRLIHTFSKVADGRPEQSLTNIPPHNRMPRKSGLLQLSDAVNDKESSVNSGNNNNSWPDSKDELDMDNLPPPPPEVLMDNSFQSTQVLAGTEVGLQKPFSSQVINPKIGIFHRLKASIHNVEVLPNRACMRPRSIAISPAHPVTQDGVTGTQDADQLQSETDLNLEIKNNLYQKACKIIHLRDAAESSDKRNLVEPGIRATSPLQLTIDRKYNSNEFYEGELSPCSLTVIAPPVSRVRLPPSCPSTCKRFPSPPVIRPQSTSRHSSRPSSPRTVTRCIDNKTEEIIPSVSFRDARSVFCQNEFQNLKTCLPPERSALPRQGGEVSRGRLLTRATDTSTRRTQSDHRPSGTLHSEFLKDASLASMQEKRSNLLPQNTAPKLRPWLPAYLLLLRWGRKLQHILFSSNQTNKTITLCEQYFL</sequence>
<dbReference type="InterPro" id="IPR029352">
    <property type="entry name" value="PCARE"/>
</dbReference>
<dbReference type="Proteomes" id="UP000265100">
    <property type="component" value="Chromosome 15"/>
</dbReference>
<reference evidence="2 3" key="1">
    <citation type="submission" date="2018-05" db="EMBL/GenBank/DDBJ databases">
        <authorList>
            <person name="Datahose"/>
        </authorList>
    </citation>
    <scope>NUCLEOTIDE SEQUENCE</scope>
</reference>
<evidence type="ECO:0008006" key="4">
    <source>
        <dbReference type="Google" id="ProtNLM"/>
    </source>
</evidence>
<dbReference type="AlphaFoldDB" id="A0AAX7VHR8"/>
<proteinExistence type="predicted"/>
<evidence type="ECO:0000256" key="1">
    <source>
        <dbReference type="SAM" id="MobiDB-lite"/>
    </source>
</evidence>
<reference evidence="3" key="2">
    <citation type="submission" date="2023-03" db="EMBL/GenBank/DDBJ databases">
        <authorList>
            <consortium name="Wellcome Sanger Institute Data Sharing"/>
        </authorList>
    </citation>
    <scope>NUCLEOTIDE SEQUENCE [LARGE SCALE GENOMIC DNA]</scope>
</reference>
<feature type="compositionally biased region" description="Low complexity" evidence="1">
    <location>
        <begin position="569"/>
        <end position="578"/>
    </location>
</feature>